<comment type="caution">
    <text evidence="5">The sequence shown here is derived from an EMBL/GenBank/DDBJ whole genome shotgun (WGS) entry which is preliminary data.</text>
</comment>
<keyword evidence="6" id="KW-1185">Reference proteome</keyword>
<evidence type="ECO:0000259" key="4">
    <source>
        <dbReference type="SMART" id="SM00382"/>
    </source>
</evidence>
<sequence length="374" mass="42847">MNAFDLIPKLVRSSLEADKKNIEATALMIARKIKKDYPAAAEEITKALAYSRLDSPVTRSIDLQPLPVDKETRYSLVKIEEPIEMPDPILEDFIRQQLEDFIKERQILEDFLREDIVPPNSILLDGPPGVGKTYIAYWLAYRLNTPIITLDLASSISSYLGRTGQNIRNIFDYARSQRTILFLDELDAIAKRRDDAGDLGELKRLVNVLLKELEDCPSSCVIIGATNHPELLDKAIWRRFDRTLTISMPDERERRSLLIRHLGKFGDELRKDTLDYLVKHTKNINAADICKLSEHMKRRAFLSPNEPLQIIALSELYKIKPLATKEDKTNICRLLKKEFSGLSVRDISMITQIPSTTVSRYLSVNRKGDEEHVE</sequence>
<dbReference type="Gene3D" id="3.40.50.300">
    <property type="entry name" value="P-loop containing nucleotide triphosphate hydrolases"/>
    <property type="match status" value="1"/>
</dbReference>
<dbReference type="Proteomes" id="UP001524944">
    <property type="component" value="Unassembled WGS sequence"/>
</dbReference>
<dbReference type="CDD" id="cd19481">
    <property type="entry name" value="RecA-like_protease"/>
    <property type="match status" value="1"/>
</dbReference>
<proteinExistence type="inferred from homology"/>
<dbReference type="RefSeq" id="WP_089610829.1">
    <property type="nucleotide sequence ID" value="NZ_CP022121.1"/>
</dbReference>
<name>A0ABT1Y6V3_9FIRM</name>
<dbReference type="EMBL" id="JANPWE010000009">
    <property type="protein sequence ID" value="MCR6546617.1"/>
    <property type="molecule type" value="Genomic_DNA"/>
</dbReference>
<keyword evidence="2" id="KW-0547">Nucleotide-binding</keyword>
<feature type="domain" description="AAA+ ATPase" evidence="4">
    <location>
        <begin position="118"/>
        <end position="250"/>
    </location>
</feature>
<dbReference type="InterPro" id="IPR003593">
    <property type="entry name" value="AAA+_ATPase"/>
</dbReference>
<evidence type="ECO:0000256" key="3">
    <source>
        <dbReference type="ARBA" id="ARBA00022840"/>
    </source>
</evidence>
<reference evidence="5 6" key="1">
    <citation type="submission" date="2022-08" db="EMBL/GenBank/DDBJ databases">
        <title>Proteogenomics of the novel Dehalobacterium formicoaceticum strain EZ94 highlights a key role of methyltransferases during anaerobic dichloromethane degradation.</title>
        <authorList>
            <person name="Wasmund K."/>
        </authorList>
    </citation>
    <scope>NUCLEOTIDE SEQUENCE [LARGE SCALE GENOMIC DNA]</scope>
    <source>
        <strain evidence="5 6">EZ94</strain>
    </source>
</reference>
<dbReference type="InterPro" id="IPR050221">
    <property type="entry name" value="26S_Proteasome_ATPase"/>
</dbReference>
<dbReference type="PANTHER" id="PTHR23073">
    <property type="entry name" value="26S PROTEASOME REGULATORY SUBUNIT"/>
    <property type="match status" value="1"/>
</dbReference>
<gene>
    <name evidence="5" type="ORF">NVS47_14030</name>
</gene>
<dbReference type="InterPro" id="IPR027417">
    <property type="entry name" value="P-loop_NTPase"/>
</dbReference>
<evidence type="ECO:0000313" key="6">
    <source>
        <dbReference type="Proteomes" id="UP001524944"/>
    </source>
</evidence>
<evidence type="ECO:0000256" key="1">
    <source>
        <dbReference type="ARBA" id="ARBA00006914"/>
    </source>
</evidence>
<comment type="similarity">
    <text evidence="1">Belongs to the AAA ATPase family.</text>
</comment>
<dbReference type="InterPro" id="IPR003959">
    <property type="entry name" value="ATPase_AAA_core"/>
</dbReference>
<keyword evidence="3" id="KW-0067">ATP-binding</keyword>
<dbReference type="SUPFAM" id="SSF52540">
    <property type="entry name" value="P-loop containing nucleoside triphosphate hydrolases"/>
    <property type="match status" value="1"/>
</dbReference>
<protein>
    <submittedName>
        <fullName evidence="5">AAA family ATPase</fullName>
    </submittedName>
</protein>
<dbReference type="Pfam" id="PF00004">
    <property type="entry name" value="AAA"/>
    <property type="match status" value="1"/>
</dbReference>
<dbReference type="SMART" id="SM00382">
    <property type="entry name" value="AAA"/>
    <property type="match status" value="1"/>
</dbReference>
<evidence type="ECO:0000313" key="5">
    <source>
        <dbReference type="EMBL" id="MCR6546617.1"/>
    </source>
</evidence>
<accession>A0ABT1Y6V3</accession>
<evidence type="ECO:0000256" key="2">
    <source>
        <dbReference type="ARBA" id="ARBA00022741"/>
    </source>
</evidence>
<organism evidence="5 6">
    <name type="scientific">Dehalobacterium formicoaceticum</name>
    <dbReference type="NCBI Taxonomy" id="51515"/>
    <lineage>
        <taxon>Bacteria</taxon>
        <taxon>Bacillati</taxon>
        <taxon>Bacillota</taxon>
        <taxon>Clostridia</taxon>
        <taxon>Eubacteriales</taxon>
        <taxon>Peptococcaceae</taxon>
        <taxon>Dehalobacterium</taxon>
    </lineage>
</organism>